<feature type="active site" description="Proton donor" evidence="1">
    <location>
        <position position="195"/>
    </location>
</feature>
<dbReference type="Proteomes" id="UP000823749">
    <property type="component" value="Chromosome 5"/>
</dbReference>
<dbReference type="GO" id="GO:0009264">
    <property type="term" value="P:deoxyribonucleotide catabolic process"/>
    <property type="evidence" value="ECO:0007669"/>
    <property type="project" value="InterPro"/>
</dbReference>
<dbReference type="AlphaFoldDB" id="A0AAV6K3G1"/>
<dbReference type="InterPro" id="IPR036412">
    <property type="entry name" value="HAD-like_sf"/>
</dbReference>
<accession>A0AAV6K3G1</accession>
<dbReference type="PANTHER" id="PTHR35134:SF2">
    <property type="entry name" value="NUCLEOTIDASE YQFW-RELATED"/>
    <property type="match status" value="1"/>
</dbReference>
<dbReference type="Pfam" id="PF06941">
    <property type="entry name" value="NT5C"/>
    <property type="match status" value="1"/>
</dbReference>
<dbReference type="PANTHER" id="PTHR35134">
    <property type="entry name" value="NUCLEOTIDASE YQFW-RELATED"/>
    <property type="match status" value="1"/>
</dbReference>
<evidence type="ECO:0000256" key="1">
    <source>
        <dbReference type="PIRSR" id="PIRSR610708-1"/>
    </source>
</evidence>
<evidence type="ECO:0000313" key="2">
    <source>
        <dbReference type="EMBL" id="KAG5546939.1"/>
    </source>
</evidence>
<organism evidence="2 3">
    <name type="scientific">Rhododendron griersonianum</name>
    <dbReference type="NCBI Taxonomy" id="479676"/>
    <lineage>
        <taxon>Eukaryota</taxon>
        <taxon>Viridiplantae</taxon>
        <taxon>Streptophyta</taxon>
        <taxon>Embryophyta</taxon>
        <taxon>Tracheophyta</taxon>
        <taxon>Spermatophyta</taxon>
        <taxon>Magnoliopsida</taxon>
        <taxon>eudicotyledons</taxon>
        <taxon>Gunneridae</taxon>
        <taxon>Pentapetalae</taxon>
        <taxon>asterids</taxon>
        <taxon>Ericales</taxon>
        <taxon>Ericaceae</taxon>
        <taxon>Ericoideae</taxon>
        <taxon>Rhodoreae</taxon>
        <taxon>Rhododendron</taxon>
    </lineage>
</organism>
<dbReference type="InterPro" id="IPR052419">
    <property type="entry name" value="5_3-deoxyribonucleotidase-like"/>
</dbReference>
<sequence>MIKWQSRLGSSLLFRPHHHRLGDCCCLMAAAAASSLFQGTNDPLLLVRSTTLHALHHHLRNHYHASPNLIQRFRCYPFRSGSELNGRCGLHGLSLEGCSFYSLDHLCKRIDSKINNSNSNYHHHHDAFRNARAFAPSLHPQLVRDSEIRLEDDDRWNGAAARLENGCSGTYHRGNPLGYPELTNTEKVVVAVDVDEVLGNFISALNRFIADRYSLNHSVSEYHVYEFFKVYHILAFKLVLCHIWNCSRDEADIRVHEFFKTSYFKTGIHPIPGARQTLQKLSRFCNLSVVTSRQNAIRDITIEWIEKHYPGLFHEIHFGNHFALEGQSRPKSDICRSLGAKVLIDDNPRYALECAEVGIRVLLFDYENSYPWCKIESVNQHPLVTKVHSWEEVEHQLISSTVL</sequence>
<feature type="active site" description="Nucleophile" evidence="1">
    <location>
        <position position="193"/>
    </location>
</feature>
<dbReference type="Gene3D" id="3.40.50.1000">
    <property type="entry name" value="HAD superfamily/HAD-like"/>
    <property type="match status" value="1"/>
</dbReference>
<reference evidence="2" key="1">
    <citation type="submission" date="2020-08" db="EMBL/GenBank/DDBJ databases">
        <title>Plant Genome Project.</title>
        <authorList>
            <person name="Zhang R.-G."/>
        </authorList>
    </citation>
    <scope>NUCLEOTIDE SEQUENCE</scope>
    <source>
        <strain evidence="2">WSP0</strain>
        <tissue evidence="2">Leaf</tissue>
    </source>
</reference>
<gene>
    <name evidence="2" type="ORF">RHGRI_012843</name>
</gene>
<dbReference type="GO" id="GO:0008253">
    <property type="term" value="F:5'-nucleotidase activity"/>
    <property type="evidence" value="ECO:0007669"/>
    <property type="project" value="InterPro"/>
</dbReference>
<name>A0AAV6K3G1_9ERIC</name>
<dbReference type="InterPro" id="IPR023214">
    <property type="entry name" value="HAD_sf"/>
</dbReference>
<evidence type="ECO:0000313" key="3">
    <source>
        <dbReference type="Proteomes" id="UP000823749"/>
    </source>
</evidence>
<keyword evidence="3" id="KW-1185">Reference proteome</keyword>
<protein>
    <recommendedName>
        <fullName evidence="4">Tac7077</fullName>
    </recommendedName>
</protein>
<evidence type="ECO:0008006" key="4">
    <source>
        <dbReference type="Google" id="ProtNLM"/>
    </source>
</evidence>
<proteinExistence type="predicted"/>
<dbReference type="InterPro" id="IPR010708">
    <property type="entry name" value="5'(3')-deoxyribonucleotidase"/>
</dbReference>
<dbReference type="SUPFAM" id="SSF56784">
    <property type="entry name" value="HAD-like"/>
    <property type="match status" value="1"/>
</dbReference>
<comment type="caution">
    <text evidence="2">The sequence shown here is derived from an EMBL/GenBank/DDBJ whole genome shotgun (WGS) entry which is preliminary data.</text>
</comment>
<dbReference type="EMBL" id="JACTNZ010000005">
    <property type="protein sequence ID" value="KAG5546939.1"/>
    <property type="molecule type" value="Genomic_DNA"/>
</dbReference>